<evidence type="ECO:0000256" key="3">
    <source>
        <dbReference type="ARBA" id="ARBA00022491"/>
    </source>
</evidence>
<keyword evidence="11" id="KW-1185">Reference proteome</keyword>
<comment type="function">
    <text evidence="7">Responsible for the coupling of flagellin expression to flagellar assembly by preventing expression of the flagellin genes when a component of the middle class of proteins is defective. It negatively regulates flagellar genes by inhibiting the activity of FliA by directly binding to FliA.</text>
</comment>
<evidence type="ECO:0000256" key="2">
    <source>
        <dbReference type="ARBA" id="ARBA00017823"/>
    </source>
</evidence>
<keyword evidence="10" id="KW-0969">Cilium</keyword>
<proteinExistence type="inferred from homology"/>
<dbReference type="OrthoDB" id="7392062at2"/>
<dbReference type="InterPro" id="IPR007412">
    <property type="entry name" value="FlgM"/>
</dbReference>
<dbReference type="RefSeq" id="WP_127705505.1">
    <property type="nucleotide sequence ID" value="NZ_SACO01000001.1"/>
</dbReference>
<keyword evidence="6" id="KW-0804">Transcription</keyword>
<dbReference type="SUPFAM" id="SSF101498">
    <property type="entry name" value="Anti-sigma factor FlgM"/>
    <property type="match status" value="1"/>
</dbReference>
<name>A0A3S2YBF1_9SPHN</name>
<evidence type="ECO:0000259" key="9">
    <source>
        <dbReference type="Pfam" id="PF04316"/>
    </source>
</evidence>
<keyword evidence="4" id="KW-1005">Bacterial flagellum biogenesis</keyword>
<evidence type="ECO:0000256" key="6">
    <source>
        <dbReference type="ARBA" id="ARBA00023163"/>
    </source>
</evidence>
<sequence>MSSIGSGPGIGSGPNVEVNAVRGLSATDKGAGSSSAIANNVSSVPVASGDQASVVSSTTLSAGTVPVDAERVATIKKAIENGNYPVIPTKISDAMIAAGMLLRVAK</sequence>
<dbReference type="Proteomes" id="UP000282837">
    <property type="component" value="Unassembled WGS sequence"/>
</dbReference>
<evidence type="ECO:0000256" key="4">
    <source>
        <dbReference type="ARBA" id="ARBA00022795"/>
    </source>
</evidence>
<keyword evidence="10" id="KW-0966">Cell projection</keyword>
<dbReference type="InterPro" id="IPR031316">
    <property type="entry name" value="FlgM_C"/>
</dbReference>
<gene>
    <name evidence="10" type="primary">flgM</name>
    <name evidence="10" type="ORF">EOE18_01645</name>
</gene>
<feature type="domain" description="Anti-sigma-28 factor FlgM C-terminal" evidence="9">
    <location>
        <begin position="56"/>
        <end position="96"/>
    </location>
</feature>
<comment type="similarity">
    <text evidence="1">Belongs to the FlgM family.</text>
</comment>
<keyword evidence="3" id="KW-0678">Repressor</keyword>
<dbReference type="EMBL" id="SACO01000001">
    <property type="protein sequence ID" value="RVU07807.1"/>
    <property type="molecule type" value="Genomic_DNA"/>
</dbReference>
<comment type="caution">
    <text evidence="10">The sequence shown here is derived from an EMBL/GenBank/DDBJ whole genome shotgun (WGS) entry which is preliminary data.</text>
</comment>
<evidence type="ECO:0000256" key="8">
    <source>
        <dbReference type="ARBA" id="ARBA00030117"/>
    </source>
</evidence>
<dbReference type="GO" id="GO:0044781">
    <property type="term" value="P:bacterial-type flagellum organization"/>
    <property type="evidence" value="ECO:0007669"/>
    <property type="project" value="UniProtKB-KW"/>
</dbReference>
<keyword evidence="10" id="KW-0282">Flagellum</keyword>
<dbReference type="AlphaFoldDB" id="A0A3S2YBF1"/>
<reference evidence="10 11" key="1">
    <citation type="submission" date="2019-01" db="EMBL/GenBank/DDBJ databases">
        <authorList>
            <person name="Chen W.-M."/>
        </authorList>
    </citation>
    <scope>NUCLEOTIDE SEQUENCE [LARGE SCALE GENOMIC DNA]</scope>
    <source>
        <strain evidence="10 11">FSY-9</strain>
    </source>
</reference>
<keyword evidence="5" id="KW-0805">Transcription regulation</keyword>
<protein>
    <recommendedName>
        <fullName evidence="2">Negative regulator of flagellin synthesis</fullName>
    </recommendedName>
    <alternativeName>
        <fullName evidence="8">Anti-sigma-28 factor</fullName>
    </alternativeName>
</protein>
<dbReference type="NCBIfam" id="TIGR03824">
    <property type="entry name" value="FlgM_jcvi"/>
    <property type="match status" value="1"/>
</dbReference>
<evidence type="ECO:0000313" key="10">
    <source>
        <dbReference type="EMBL" id="RVU07807.1"/>
    </source>
</evidence>
<evidence type="ECO:0000256" key="1">
    <source>
        <dbReference type="ARBA" id="ARBA00005322"/>
    </source>
</evidence>
<evidence type="ECO:0000256" key="5">
    <source>
        <dbReference type="ARBA" id="ARBA00023015"/>
    </source>
</evidence>
<accession>A0A3S2YBF1</accession>
<dbReference type="GO" id="GO:0045892">
    <property type="term" value="P:negative regulation of DNA-templated transcription"/>
    <property type="evidence" value="ECO:0007669"/>
    <property type="project" value="InterPro"/>
</dbReference>
<dbReference type="InterPro" id="IPR035890">
    <property type="entry name" value="Anti-sigma-28_factor_FlgM_sf"/>
</dbReference>
<evidence type="ECO:0000313" key="11">
    <source>
        <dbReference type="Proteomes" id="UP000282837"/>
    </source>
</evidence>
<evidence type="ECO:0000256" key="7">
    <source>
        <dbReference type="ARBA" id="ARBA00024739"/>
    </source>
</evidence>
<organism evidence="10 11">
    <name type="scientific">Novosphingobium umbonatum</name>
    <dbReference type="NCBI Taxonomy" id="1908524"/>
    <lineage>
        <taxon>Bacteria</taxon>
        <taxon>Pseudomonadati</taxon>
        <taxon>Pseudomonadota</taxon>
        <taxon>Alphaproteobacteria</taxon>
        <taxon>Sphingomonadales</taxon>
        <taxon>Sphingomonadaceae</taxon>
        <taxon>Novosphingobium</taxon>
    </lineage>
</organism>
<dbReference type="Pfam" id="PF04316">
    <property type="entry name" value="FlgM"/>
    <property type="match status" value="1"/>
</dbReference>